<dbReference type="NCBIfam" id="TIGR00027">
    <property type="entry name" value="mthyl_TIGR00027"/>
    <property type="match status" value="1"/>
</dbReference>
<dbReference type="InterPro" id="IPR011610">
    <property type="entry name" value="SAM_mthyl_Trfase_ML2640-like"/>
</dbReference>
<dbReference type="Proteomes" id="UP000565715">
    <property type="component" value="Unassembled WGS sequence"/>
</dbReference>
<accession>A0A846XLL9</accession>
<sequence>MRHPGSHEPVTTEPTALDAVATTARLTAALRAAESERPDRLFLDPFAARLAGAAGAKLLDELDMRDSPIIPVRTRFFDDAVTEIAAGGIRQFVIAAAGMDTRAYRLDFPVDTVLFELDRPNLLHLKVDLLDRTAAEVTLRPIGVDLAADFSGALDEAGFQAGEPTCWLAEGLTPYLTEPDVHRLLDRISELSAPGSRLLIDFVGTSLLESPAMRPMLDRLTERDMTWQYGTEEPEALLRTRGWDATVTRLGTAGTMLGRWPFPDAPRGTPGVPQGYLVHATL</sequence>
<comment type="caution">
    <text evidence="7">The sequence shown here is derived from an EMBL/GenBank/DDBJ whole genome shotgun (WGS) entry which is preliminary data.</text>
</comment>
<comment type="function">
    <text evidence="1 6">Exhibits S-adenosyl-L-methionine-dependent methyltransferase activity.</text>
</comment>
<evidence type="ECO:0000313" key="8">
    <source>
        <dbReference type="Proteomes" id="UP000565715"/>
    </source>
</evidence>
<dbReference type="PANTHER" id="PTHR43619:SF2">
    <property type="entry name" value="S-ADENOSYL-L-METHIONINE-DEPENDENT METHYLTRANSFERASES SUPERFAMILY PROTEIN"/>
    <property type="match status" value="1"/>
</dbReference>
<keyword evidence="5 6" id="KW-0949">S-adenosyl-L-methionine</keyword>
<dbReference type="EMBL" id="JAAXOO010000005">
    <property type="protein sequence ID" value="NKY35453.1"/>
    <property type="molecule type" value="Genomic_DNA"/>
</dbReference>
<dbReference type="AlphaFoldDB" id="A0A846XLL9"/>
<keyword evidence="3 6" id="KW-0489">Methyltransferase</keyword>
<dbReference type="Gene3D" id="3.40.50.150">
    <property type="entry name" value="Vaccinia Virus protein VP39"/>
    <property type="match status" value="1"/>
</dbReference>
<keyword evidence="4 7" id="KW-0808">Transferase</keyword>
<evidence type="ECO:0000256" key="3">
    <source>
        <dbReference type="ARBA" id="ARBA00022603"/>
    </source>
</evidence>
<dbReference type="GO" id="GO:0008168">
    <property type="term" value="F:methyltransferase activity"/>
    <property type="evidence" value="ECO:0007669"/>
    <property type="project" value="UniProtKB-UniRule"/>
</dbReference>
<keyword evidence="8" id="KW-1185">Reference proteome</keyword>
<dbReference type="InterPro" id="IPR029063">
    <property type="entry name" value="SAM-dependent_MTases_sf"/>
</dbReference>
<proteinExistence type="inferred from homology"/>
<dbReference type="GO" id="GO:0032259">
    <property type="term" value="P:methylation"/>
    <property type="evidence" value="ECO:0007669"/>
    <property type="project" value="UniProtKB-KW"/>
</dbReference>
<comment type="similarity">
    <text evidence="2 6">Belongs to the UPF0677 family.</text>
</comment>
<dbReference type="EC" id="2.1.1.-" evidence="6"/>
<evidence type="ECO:0000256" key="6">
    <source>
        <dbReference type="RuleBase" id="RU362030"/>
    </source>
</evidence>
<dbReference type="PANTHER" id="PTHR43619">
    <property type="entry name" value="S-ADENOSYL-L-METHIONINE-DEPENDENT METHYLTRANSFERASE YKTD-RELATED"/>
    <property type="match status" value="1"/>
</dbReference>
<evidence type="ECO:0000256" key="1">
    <source>
        <dbReference type="ARBA" id="ARBA00003907"/>
    </source>
</evidence>
<gene>
    <name evidence="7" type="ORF">HGA13_20615</name>
</gene>
<evidence type="ECO:0000256" key="4">
    <source>
        <dbReference type="ARBA" id="ARBA00022679"/>
    </source>
</evidence>
<evidence type="ECO:0000256" key="2">
    <source>
        <dbReference type="ARBA" id="ARBA00008138"/>
    </source>
</evidence>
<dbReference type="Pfam" id="PF04072">
    <property type="entry name" value="LCM"/>
    <property type="match status" value="1"/>
</dbReference>
<dbReference type="InterPro" id="IPR007213">
    <property type="entry name" value="Ppm1/Ppm2/Tcmp"/>
</dbReference>
<evidence type="ECO:0000256" key="5">
    <source>
        <dbReference type="ARBA" id="ARBA00022691"/>
    </source>
</evidence>
<evidence type="ECO:0000313" key="7">
    <source>
        <dbReference type="EMBL" id="NKY35453.1"/>
    </source>
</evidence>
<organism evidence="7 8">
    <name type="scientific">Nocardia speluncae</name>
    <dbReference type="NCBI Taxonomy" id="419477"/>
    <lineage>
        <taxon>Bacteria</taxon>
        <taxon>Bacillati</taxon>
        <taxon>Actinomycetota</taxon>
        <taxon>Actinomycetes</taxon>
        <taxon>Mycobacteriales</taxon>
        <taxon>Nocardiaceae</taxon>
        <taxon>Nocardia</taxon>
    </lineage>
</organism>
<protein>
    <recommendedName>
        <fullName evidence="6">S-adenosyl-L-methionine-dependent methyltransferase</fullName>
        <ecNumber evidence="6">2.1.1.-</ecNumber>
    </recommendedName>
</protein>
<name>A0A846XLL9_9NOCA</name>
<reference evidence="7 8" key="1">
    <citation type="submission" date="2020-04" db="EMBL/GenBank/DDBJ databases">
        <title>MicrobeNet Type strains.</title>
        <authorList>
            <person name="Nicholson A.C."/>
        </authorList>
    </citation>
    <scope>NUCLEOTIDE SEQUENCE [LARGE SCALE GENOMIC DNA]</scope>
    <source>
        <strain evidence="7 8">DSM 45078</strain>
    </source>
</reference>
<dbReference type="SUPFAM" id="SSF53335">
    <property type="entry name" value="S-adenosyl-L-methionine-dependent methyltransferases"/>
    <property type="match status" value="1"/>
</dbReference>